<keyword evidence="5" id="KW-0442">Lipid degradation</keyword>
<comment type="cofactor">
    <cofactor evidence="1">
        <name>Ca(2+)</name>
        <dbReference type="ChEBI" id="CHEBI:29108"/>
    </cofactor>
</comment>
<dbReference type="AlphaFoldDB" id="A0A8J2PTQ5"/>
<name>A0A8J2PTQ5_9HEXA</name>
<evidence type="ECO:0000313" key="10">
    <source>
        <dbReference type="EMBL" id="CAG7827546.1"/>
    </source>
</evidence>
<accession>A0A8J2PTQ5</accession>
<keyword evidence="8" id="KW-0732">Signal</keyword>
<dbReference type="InterPro" id="IPR016090">
    <property type="entry name" value="PLA2-like_dom"/>
</dbReference>
<evidence type="ECO:0000256" key="6">
    <source>
        <dbReference type="ARBA" id="ARBA00023098"/>
    </source>
</evidence>
<organism evidence="10 11">
    <name type="scientific">Allacma fusca</name>
    <dbReference type="NCBI Taxonomy" id="39272"/>
    <lineage>
        <taxon>Eukaryota</taxon>
        <taxon>Metazoa</taxon>
        <taxon>Ecdysozoa</taxon>
        <taxon>Arthropoda</taxon>
        <taxon>Hexapoda</taxon>
        <taxon>Collembola</taxon>
        <taxon>Symphypleona</taxon>
        <taxon>Sminthuridae</taxon>
        <taxon>Allacma</taxon>
    </lineage>
</organism>
<sequence>MRSWILKRPEILLTLFYVVIFCTNIRSEPLDPIVIHSGGEVGVVISSVNGCQVLVPELRLHPLSKTKYQWYEVSDSLMNEIMRICGDYEKELISPSKLVWSLREHTRFIYPGTKYCGSGNSSSGADDLGEHAETDKCCREHDSCQDYVPGFSCHPKNGLCNHTPFTRSSCACDDNFRQCLLATNETASTKIGKLFFNVFGLKCYRMDYPITECVEYGGFLNIHCQKYALDYSKPKLLQFFDSPEYIPLIPIEERQ</sequence>
<dbReference type="EMBL" id="CAJVCH010543948">
    <property type="protein sequence ID" value="CAG7827546.1"/>
    <property type="molecule type" value="Genomic_DNA"/>
</dbReference>
<feature type="signal peptide" evidence="8">
    <location>
        <begin position="1"/>
        <end position="27"/>
    </location>
</feature>
<comment type="caution">
    <text evidence="10">The sequence shown here is derived from an EMBL/GenBank/DDBJ whole genome shotgun (WGS) entry which is preliminary data.</text>
</comment>
<dbReference type="PANTHER" id="PTHR12253">
    <property type="entry name" value="RH14732P"/>
    <property type="match status" value="1"/>
</dbReference>
<dbReference type="GO" id="GO:0016042">
    <property type="term" value="P:lipid catabolic process"/>
    <property type="evidence" value="ECO:0007669"/>
    <property type="project" value="UniProtKB-KW"/>
</dbReference>
<evidence type="ECO:0000313" key="11">
    <source>
        <dbReference type="Proteomes" id="UP000708208"/>
    </source>
</evidence>
<dbReference type="InterPro" id="IPR033113">
    <property type="entry name" value="PLA2_histidine"/>
</dbReference>
<evidence type="ECO:0000256" key="1">
    <source>
        <dbReference type="ARBA" id="ARBA00001913"/>
    </source>
</evidence>
<keyword evidence="6" id="KW-0443">Lipid metabolism</keyword>
<proteinExistence type="predicted"/>
<dbReference type="OrthoDB" id="10059604at2759"/>
<gene>
    <name evidence="10" type="ORF">AFUS01_LOCUS37527</name>
</gene>
<reference evidence="10" key="1">
    <citation type="submission" date="2021-06" db="EMBL/GenBank/DDBJ databases">
        <authorList>
            <person name="Hodson N. C."/>
            <person name="Mongue J. A."/>
            <person name="Jaron S. K."/>
        </authorList>
    </citation>
    <scope>NUCLEOTIDE SEQUENCE</scope>
</reference>
<dbReference type="GO" id="GO:0050482">
    <property type="term" value="P:arachidonate secretion"/>
    <property type="evidence" value="ECO:0007669"/>
    <property type="project" value="InterPro"/>
</dbReference>
<keyword evidence="4" id="KW-0964">Secreted</keyword>
<comment type="subcellular location">
    <subcellularLocation>
        <location evidence="2">Secreted</location>
    </subcellularLocation>
</comment>
<feature type="domain" description="Phospholipase A2-like central" evidence="9">
    <location>
        <begin position="109"/>
        <end position="206"/>
    </location>
</feature>
<dbReference type="GO" id="GO:0006644">
    <property type="term" value="P:phospholipid metabolic process"/>
    <property type="evidence" value="ECO:0007669"/>
    <property type="project" value="InterPro"/>
</dbReference>
<keyword evidence="11" id="KW-1185">Reference proteome</keyword>
<feature type="chain" id="PRO_5035269424" description="phospholipase A2" evidence="8">
    <location>
        <begin position="28"/>
        <end position="255"/>
    </location>
</feature>
<evidence type="ECO:0000256" key="2">
    <source>
        <dbReference type="ARBA" id="ARBA00004613"/>
    </source>
</evidence>
<evidence type="ECO:0000256" key="5">
    <source>
        <dbReference type="ARBA" id="ARBA00022963"/>
    </source>
</evidence>
<protein>
    <recommendedName>
        <fullName evidence="3">phospholipase A2</fullName>
        <ecNumber evidence="3">3.1.1.4</ecNumber>
    </recommendedName>
    <alternativeName>
        <fullName evidence="7">Phosphatidylcholine 2-acylhydrolase</fullName>
    </alternativeName>
</protein>
<dbReference type="EC" id="3.1.1.4" evidence="3"/>
<dbReference type="PROSITE" id="PS00118">
    <property type="entry name" value="PA2_HIS"/>
    <property type="match status" value="1"/>
</dbReference>
<evidence type="ECO:0000256" key="4">
    <source>
        <dbReference type="ARBA" id="ARBA00022525"/>
    </source>
</evidence>
<evidence type="ECO:0000256" key="3">
    <source>
        <dbReference type="ARBA" id="ARBA00013278"/>
    </source>
</evidence>
<dbReference type="GO" id="GO:0004623">
    <property type="term" value="F:phospholipase A2 activity"/>
    <property type="evidence" value="ECO:0007669"/>
    <property type="project" value="UniProtKB-EC"/>
</dbReference>
<dbReference type="Pfam" id="PF05826">
    <property type="entry name" value="Phospholip_A2_2"/>
    <property type="match status" value="1"/>
</dbReference>
<dbReference type="GO" id="GO:0005576">
    <property type="term" value="C:extracellular region"/>
    <property type="evidence" value="ECO:0007669"/>
    <property type="project" value="UniProtKB-SubCell"/>
</dbReference>
<evidence type="ECO:0000256" key="7">
    <source>
        <dbReference type="ARBA" id="ARBA00029903"/>
    </source>
</evidence>
<evidence type="ECO:0000259" key="9">
    <source>
        <dbReference type="Pfam" id="PF05826"/>
    </source>
</evidence>
<dbReference type="Proteomes" id="UP000708208">
    <property type="component" value="Unassembled WGS sequence"/>
</dbReference>
<evidence type="ECO:0000256" key="8">
    <source>
        <dbReference type="SAM" id="SignalP"/>
    </source>
</evidence>